<dbReference type="AlphaFoldDB" id="A0A0S4IZV6"/>
<name>A0A0S4IZV6_BODSA</name>
<protein>
    <submittedName>
        <fullName evidence="1">Uncharacterized protein</fullName>
    </submittedName>
</protein>
<feature type="non-terminal residue" evidence="1">
    <location>
        <position position="1"/>
    </location>
</feature>
<proteinExistence type="predicted"/>
<evidence type="ECO:0000313" key="2">
    <source>
        <dbReference type="Proteomes" id="UP000051952"/>
    </source>
</evidence>
<dbReference type="VEuPathDB" id="TriTrypDB:BSAL_77920"/>
<dbReference type="EMBL" id="CYKH01000758">
    <property type="protein sequence ID" value="CUG33851.1"/>
    <property type="molecule type" value="Genomic_DNA"/>
</dbReference>
<accession>A0A0S4IZV6</accession>
<sequence>STSAALTLVRARLRAETSNIGTILCMSDLKILPSMPSLLENASLELGFAQTVVVQGSDSSSFSSDSSGNGSSSPTTQVEAYTPSQKYWMIVVDSLVSRGGDRNSAYELERVVTSSAASPVSVGSVLVDQARPGVVSTFFVGAYVDAIGYTAGAAVVAACRDILALRAASSTPSSSTPDVCRAAAMRPAPASSQTHQPMRHWTSL</sequence>
<keyword evidence="2" id="KW-1185">Reference proteome</keyword>
<evidence type="ECO:0000313" key="1">
    <source>
        <dbReference type="EMBL" id="CUG33851.1"/>
    </source>
</evidence>
<reference evidence="2" key="1">
    <citation type="submission" date="2015-09" db="EMBL/GenBank/DDBJ databases">
        <authorList>
            <consortium name="Pathogen Informatics"/>
        </authorList>
    </citation>
    <scope>NUCLEOTIDE SEQUENCE [LARGE SCALE GENOMIC DNA]</scope>
    <source>
        <strain evidence="2">Lake Konstanz</strain>
    </source>
</reference>
<gene>
    <name evidence="1" type="ORF">BSAL_77920</name>
</gene>
<organism evidence="1 2">
    <name type="scientific">Bodo saltans</name>
    <name type="common">Flagellated protozoan</name>
    <dbReference type="NCBI Taxonomy" id="75058"/>
    <lineage>
        <taxon>Eukaryota</taxon>
        <taxon>Discoba</taxon>
        <taxon>Euglenozoa</taxon>
        <taxon>Kinetoplastea</taxon>
        <taxon>Metakinetoplastina</taxon>
        <taxon>Eubodonida</taxon>
        <taxon>Bodonidae</taxon>
        <taxon>Bodo</taxon>
    </lineage>
</organism>
<dbReference type="Proteomes" id="UP000051952">
    <property type="component" value="Unassembled WGS sequence"/>
</dbReference>